<dbReference type="EMBL" id="LSRX01001917">
    <property type="protein sequence ID" value="OLP76795.1"/>
    <property type="molecule type" value="Genomic_DNA"/>
</dbReference>
<evidence type="ECO:0000313" key="2">
    <source>
        <dbReference type="Proteomes" id="UP000186817"/>
    </source>
</evidence>
<keyword evidence="2" id="KW-1185">Reference proteome</keyword>
<dbReference type="InterPro" id="IPR032675">
    <property type="entry name" value="LRR_dom_sf"/>
</dbReference>
<accession>A0A1Q9C1K1</accession>
<protein>
    <submittedName>
        <fullName evidence="1">Uncharacterized protein</fullName>
    </submittedName>
</protein>
<name>A0A1Q9C1K1_SYMMI</name>
<reference evidence="1 2" key="1">
    <citation type="submission" date="2016-02" db="EMBL/GenBank/DDBJ databases">
        <title>Genome analysis of coral dinoflagellate symbionts highlights evolutionary adaptations to a symbiotic lifestyle.</title>
        <authorList>
            <person name="Aranda M."/>
            <person name="Li Y."/>
            <person name="Liew Y.J."/>
            <person name="Baumgarten S."/>
            <person name="Simakov O."/>
            <person name="Wilson M."/>
            <person name="Piel J."/>
            <person name="Ashoor H."/>
            <person name="Bougouffa S."/>
            <person name="Bajic V.B."/>
            <person name="Ryu T."/>
            <person name="Ravasi T."/>
            <person name="Bayer T."/>
            <person name="Micklem G."/>
            <person name="Kim H."/>
            <person name="Bhak J."/>
            <person name="Lajeunesse T.C."/>
            <person name="Voolstra C.R."/>
        </authorList>
    </citation>
    <scope>NUCLEOTIDE SEQUENCE [LARGE SCALE GENOMIC DNA]</scope>
    <source>
        <strain evidence="1 2">CCMP2467</strain>
    </source>
</reference>
<evidence type="ECO:0000313" key="1">
    <source>
        <dbReference type="EMBL" id="OLP76795.1"/>
    </source>
</evidence>
<gene>
    <name evidence="1" type="ORF">AK812_SmicGene43224</name>
</gene>
<dbReference type="Proteomes" id="UP000186817">
    <property type="component" value="Unassembled WGS sequence"/>
</dbReference>
<dbReference type="AlphaFoldDB" id="A0A1Q9C1K1"/>
<comment type="caution">
    <text evidence="1">The sequence shown here is derived from an EMBL/GenBank/DDBJ whole genome shotgun (WGS) entry which is preliminary data.</text>
</comment>
<proteinExistence type="predicted"/>
<dbReference type="Gene3D" id="3.80.10.10">
    <property type="entry name" value="Ribonuclease Inhibitor"/>
    <property type="match status" value="1"/>
</dbReference>
<organism evidence="1 2">
    <name type="scientific">Symbiodinium microadriaticum</name>
    <name type="common">Dinoflagellate</name>
    <name type="synonym">Zooxanthella microadriatica</name>
    <dbReference type="NCBI Taxonomy" id="2951"/>
    <lineage>
        <taxon>Eukaryota</taxon>
        <taxon>Sar</taxon>
        <taxon>Alveolata</taxon>
        <taxon>Dinophyceae</taxon>
        <taxon>Suessiales</taxon>
        <taxon>Symbiodiniaceae</taxon>
        <taxon>Symbiodinium</taxon>
    </lineage>
</organism>
<dbReference type="OrthoDB" id="550575at2759"/>
<sequence>MVASLQSRANFERQLGYTRVNQTLRGIFAVAGWRQAVERGIVQALDLTTVLAEDVHRTELNLDFTGSILVSDAAALEIASGLPPKLESLGISCRWCTEISHDFLIQLAPALPAALTRLSLSFGFAAKKIAAEGLLALSRHLPRTAPR</sequence>